<keyword evidence="10 11" id="KW-0131">Cell cycle</keyword>
<comment type="function">
    <text evidence="11">Site-specific tyrosine recombinase, which acts by catalyzing the cutting and rejoining of the recombining DNA molecules. The XerC-XerD complex is essential to convert dimers of the bacterial chromosome into monomers to permit their segregation at cell division. It also contributes to the segregational stability of plasmids.</text>
</comment>
<dbReference type="Proteomes" id="UP001595791">
    <property type="component" value="Unassembled WGS sequence"/>
</dbReference>
<evidence type="ECO:0000256" key="9">
    <source>
        <dbReference type="ARBA" id="ARBA00023172"/>
    </source>
</evidence>
<dbReference type="InterPro" id="IPR010998">
    <property type="entry name" value="Integrase_recombinase_N"/>
</dbReference>
<feature type="active site" description="O-(3'-phospho-DNA)-tyrosine intermediate" evidence="11">
    <location>
        <position position="303"/>
    </location>
</feature>
<dbReference type="Pfam" id="PF00589">
    <property type="entry name" value="Phage_integrase"/>
    <property type="match status" value="1"/>
</dbReference>
<evidence type="ECO:0000259" key="12">
    <source>
        <dbReference type="PROSITE" id="PS51898"/>
    </source>
</evidence>
<feature type="active site" evidence="11">
    <location>
        <position position="171"/>
    </location>
</feature>
<evidence type="ECO:0000313" key="15">
    <source>
        <dbReference type="Proteomes" id="UP001595791"/>
    </source>
</evidence>
<feature type="domain" description="Core-binding (CB)" evidence="13">
    <location>
        <begin position="5"/>
        <end position="110"/>
    </location>
</feature>
<keyword evidence="5 11" id="KW-0132">Cell division</keyword>
<dbReference type="InterPro" id="IPR044068">
    <property type="entry name" value="CB"/>
</dbReference>
<keyword evidence="4 11" id="KW-0963">Cytoplasm</keyword>
<evidence type="ECO:0000256" key="11">
    <source>
        <dbReference type="HAMAP-Rule" id="MF_01807"/>
    </source>
</evidence>
<dbReference type="InterPro" id="IPR011010">
    <property type="entry name" value="DNA_brk_join_enz"/>
</dbReference>
<dbReference type="InterPro" id="IPR013762">
    <property type="entry name" value="Integrase-like_cat_sf"/>
</dbReference>
<dbReference type="NCBIfam" id="TIGR02225">
    <property type="entry name" value="recomb_XerD"/>
    <property type="match status" value="1"/>
</dbReference>
<accession>A0ABV8MNJ6</accession>
<evidence type="ECO:0000256" key="2">
    <source>
        <dbReference type="ARBA" id="ARBA00010450"/>
    </source>
</evidence>
<evidence type="ECO:0000256" key="3">
    <source>
        <dbReference type="ARBA" id="ARBA00015810"/>
    </source>
</evidence>
<comment type="subcellular location">
    <subcellularLocation>
        <location evidence="1 11">Cytoplasm</location>
    </subcellularLocation>
</comment>
<proteinExistence type="inferred from homology"/>
<comment type="similarity">
    <text evidence="2 11">Belongs to the 'phage' integrase family. XerD subfamily.</text>
</comment>
<dbReference type="PROSITE" id="PS51898">
    <property type="entry name" value="TYR_RECOMBINASE"/>
    <property type="match status" value="1"/>
</dbReference>
<dbReference type="HAMAP" id="MF_01807">
    <property type="entry name" value="Recomb_XerD"/>
    <property type="match status" value="1"/>
</dbReference>
<protein>
    <recommendedName>
        <fullName evidence="3 11">Tyrosine recombinase XerD</fullName>
    </recommendedName>
</protein>
<keyword evidence="15" id="KW-1185">Reference proteome</keyword>
<dbReference type="InterPro" id="IPR002104">
    <property type="entry name" value="Integrase_catalytic"/>
</dbReference>
<evidence type="ECO:0000256" key="4">
    <source>
        <dbReference type="ARBA" id="ARBA00022490"/>
    </source>
</evidence>
<keyword evidence="9 11" id="KW-0233">DNA recombination</keyword>
<dbReference type="SUPFAM" id="SSF47823">
    <property type="entry name" value="lambda integrase-like, N-terminal domain"/>
    <property type="match status" value="1"/>
</dbReference>
<evidence type="ECO:0000256" key="6">
    <source>
        <dbReference type="ARBA" id="ARBA00022829"/>
    </source>
</evidence>
<dbReference type="HAMAP" id="MF_01808">
    <property type="entry name" value="Recomb_XerC_XerD"/>
    <property type="match status" value="1"/>
</dbReference>
<dbReference type="Pfam" id="PF02899">
    <property type="entry name" value="Phage_int_SAM_1"/>
    <property type="match status" value="1"/>
</dbReference>
<feature type="domain" description="Tyr recombinase" evidence="12">
    <location>
        <begin position="131"/>
        <end position="316"/>
    </location>
</feature>
<evidence type="ECO:0000259" key="13">
    <source>
        <dbReference type="PROSITE" id="PS51900"/>
    </source>
</evidence>
<gene>
    <name evidence="11 14" type="primary">xerD</name>
    <name evidence="14" type="ORF">ACFOW7_10350</name>
</gene>
<keyword evidence="7 11" id="KW-0229">DNA integration</keyword>
<organism evidence="14 15">
    <name type="scientific">Chitinimonas lacunae</name>
    <dbReference type="NCBI Taxonomy" id="1963018"/>
    <lineage>
        <taxon>Bacteria</taxon>
        <taxon>Pseudomonadati</taxon>
        <taxon>Pseudomonadota</taxon>
        <taxon>Betaproteobacteria</taxon>
        <taxon>Neisseriales</taxon>
        <taxon>Chitinibacteraceae</taxon>
        <taxon>Chitinimonas</taxon>
    </lineage>
</organism>
<comment type="caution">
    <text evidence="14">The sequence shown here is derived from an EMBL/GenBank/DDBJ whole genome shotgun (WGS) entry which is preliminary data.</text>
</comment>
<dbReference type="CDD" id="cd00798">
    <property type="entry name" value="INT_XerDC_C"/>
    <property type="match status" value="1"/>
</dbReference>
<dbReference type="InterPro" id="IPR050090">
    <property type="entry name" value="Tyrosine_recombinase_XerCD"/>
</dbReference>
<evidence type="ECO:0000256" key="5">
    <source>
        <dbReference type="ARBA" id="ARBA00022618"/>
    </source>
</evidence>
<evidence type="ECO:0000256" key="7">
    <source>
        <dbReference type="ARBA" id="ARBA00022908"/>
    </source>
</evidence>
<dbReference type="Gene3D" id="1.10.443.10">
    <property type="entry name" value="Intergrase catalytic core"/>
    <property type="match status" value="1"/>
</dbReference>
<dbReference type="InterPro" id="IPR023009">
    <property type="entry name" value="Tyrosine_recombinase_XerC/XerD"/>
</dbReference>
<feature type="active site" evidence="11">
    <location>
        <position position="196"/>
    </location>
</feature>
<keyword evidence="8 11" id="KW-0238">DNA-binding</keyword>
<evidence type="ECO:0000313" key="14">
    <source>
        <dbReference type="EMBL" id="MFC4159748.1"/>
    </source>
</evidence>
<name>A0ABV8MNJ6_9NEIS</name>
<comment type="subunit">
    <text evidence="11">Forms a cyclic heterotetrameric complex composed of two molecules of XerC and two molecules of XerD.</text>
</comment>
<reference evidence="15" key="1">
    <citation type="journal article" date="2019" name="Int. J. Syst. Evol. Microbiol.">
        <title>The Global Catalogue of Microorganisms (GCM) 10K type strain sequencing project: providing services to taxonomists for standard genome sequencing and annotation.</title>
        <authorList>
            <consortium name="The Broad Institute Genomics Platform"/>
            <consortium name="The Broad Institute Genome Sequencing Center for Infectious Disease"/>
            <person name="Wu L."/>
            <person name="Ma J."/>
        </authorList>
    </citation>
    <scope>NUCLEOTIDE SEQUENCE [LARGE SCALE GENOMIC DNA]</scope>
    <source>
        <strain evidence="15">LMG 29894</strain>
    </source>
</reference>
<feature type="active site" evidence="11">
    <location>
        <position position="294"/>
    </location>
</feature>
<feature type="active site" evidence="11">
    <location>
        <position position="268"/>
    </location>
</feature>
<dbReference type="PANTHER" id="PTHR30349">
    <property type="entry name" value="PHAGE INTEGRASE-RELATED"/>
    <property type="match status" value="1"/>
</dbReference>
<evidence type="ECO:0000256" key="1">
    <source>
        <dbReference type="ARBA" id="ARBA00004496"/>
    </source>
</evidence>
<dbReference type="EMBL" id="JBHSBU010000001">
    <property type="protein sequence ID" value="MFC4159748.1"/>
    <property type="molecule type" value="Genomic_DNA"/>
</dbReference>
<dbReference type="InterPro" id="IPR011932">
    <property type="entry name" value="Recomb_XerD"/>
</dbReference>
<dbReference type="RefSeq" id="WP_378163842.1">
    <property type="nucleotide sequence ID" value="NZ_JBHSBU010000001.1"/>
</dbReference>
<dbReference type="PANTHER" id="PTHR30349:SF90">
    <property type="entry name" value="TYROSINE RECOMBINASE XERD"/>
    <property type="match status" value="1"/>
</dbReference>
<dbReference type="PROSITE" id="PS51900">
    <property type="entry name" value="CB"/>
    <property type="match status" value="1"/>
</dbReference>
<sequence length="322" mass="36278">MTPPDNDSARIDYFLDAVWLSDGLAEHTASNYRRDLVQWCGWLAERRLDSFLASADHIRDYLATLAHDYQASQGLSESDKRALPPLKRGKNAASRARLLAALRRYYRFWVEQHVLPIDPSADLYNPKLVRPLPKTLSEAEVEALLAAPDVSTPLGLRDRAMLELMYATGLRVSELVTLPQVALGWREGVVRIEQGKGDKTRLTPMGEPAQLWCQRYLEQARPLLSGGRTDTAAFLNHHGEAMTRQGFWFIVKRYAGQAGIAAERLSPHVLRHAFATHLVNHGADLRVVQLLLGHADISTTQIYTHVAKERLQRLHAEHHPRG</sequence>
<dbReference type="InterPro" id="IPR004107">
    <property type="entry name" value="Integrase_SAM-like_N"/>
</dbReference>
<dbReference type="SUPFAM" id="SSF56349">
    <property type="entry name" value="DNA breaking-rejoining enzymes"/>
    <property type="match status" value="1"/>
</dbReference>
<keyword evidence="6 11" id="KW-0159">Chromosome partition</keyword>
<evidence type="ECO:0000256" key="10">
    <source>
        <dbReference type="ARBA" id="ARBA00023306"/>
    </source>
</evidence>
<dbReference type="NCBIfam" id="NF001399">
    <property type="entry name" value="PRK00283.1"/>
    <property type="match status" value="1"/>
</dbReference>
<feature type="active site" evidence="11">
    <location>
        <position position="271"/>
    </location>
</feature>
<evidence type="ECO:0000256" key="8">
    <source>
        <dbReference type="ARBA" id="ARBA00023125"/>
    </source>
</evidence>
<dbReference type="Gene3D" id="1.10.150.130">
    <property type="match status" value="1"/>
</dbReference>